<evidence type="ECO:0000256" key="2">
    <source>
        <dbReference type="ARBA" id="ARBA00005695"/>
    </source>
</evidence>
<proteinExistence type="inferred from homology"/>
<dbReference type="GO" id="GO:1904680">
    <property type="term" value="F:peptide transmembrane transporter activity"/>
    <property type="evidence" value="ECO:0007669"/>
    <property type="project" value="TreeGrafter"/>
</dbReference>
<evidence type="ECO:0000256" key="3">
    <source>
        <dbReference type="ARBA" id="ARBA00022729"/>
    </source>
</evidence>
<feature type="signal peptide" evidence="4">
    <location>
        <begin position="1"/>
        <end position="22"/>
    </location>
</feature>
<dbReference type="AlphaFoldDB" id="A0A6S6QY88"/>
<evidence type="ECO:0000313" key="6">
    <source>
        <dbReference type="EMBL" id="BCJ92020.1"/>
    </source>
</evidence>
<dbReference type="EMBL" id="AP023361">
    <property type="protein sequence ID" value="BCJ92020.1"/>
    <property type="molecule type" value="Genomic_DNA"/>
</dbReference>
<name>A0A6S6QY88_9HYPH</name>
<dbReference type="PANTHER" id="PTHR30290">
    <property type="entry name" value="PERIPLASMIC BINDING COMPONENT OF ABC TRANSPORTER"/>
    <property type="match status" value="1"/>
</dbReference>
<dbReference type="Pfam" id="PF00496">
    <property type="entry name" value="SBP_bac_5"/>
    <property type="match status" value="1"/>
</dbReference>
<dbReference type="Gene3D" id="3.40.190.10">
    <property type="entry name" value="Periplasmic binding protein-like II"/>
    <property type="match status" value="1"/>
</dbReference>
<dbReference type="RefSeq" id="WP_222877641.1">
    <property type="nucleotide sequence ID" value="NZ_AP023361.1"/>
</dbReference>
<dbReference type="PIRSF" id="PIRSF002741">
    <property type="entry name" value="MppA"/>
    <property type="match status" value="1"/>
</dbReference>
<comment type="subcellular location">
    <subcellularLocation>
        <location evidence="1">Periplasm</location>
    </subcellularLocation>
</comment>
<keyword evidence="7" id="KW-1185">Reference proteome</keyword>
<feature type="domain" description="Solute-binding protein family 5" evidence="5">
    <location>
        <begin position="102"/>
        <end position="517"/>
    </location>
</feature>
<sequence length="612" mass="68571">MIADRLAAALLAFCLLTPPAFAEDAWVHGLALNGTVKYPPGFAHFDYVNPNAPKGGTLRLSAIGTYDSFNTFIPRGSPAGGAGFIYETLMTAAADQPSSQYGLLAEAAKSPPDISSVTYRLRAGAKWHDGKPVTPEDVIFSLEALKAAHPRYAGYYRNVVKAEKTGERDVTFSFDQTGNRELPYIVGELTVLPKHYWEGTDATGTKRDLTKTTLEAPLGSGPYRIKPGFQPGRTLTLERVPDYWGKDIPVRSGTNNFDEVQFTYYRDAVVALEAFKADQYDFRQENIAKNWATAYDFPARRDGKVVLETHPIRSSGVMQAFSFNTRRAKFQDPRVRRAFDLALNFDDMNRSLFFGQYKRIESYFQNTELASSGLPQGRELEILNEVKGEVPPEVFTTPYKSPQTPTPEALRDNLREALKLLGEAGWTIKENGGKRALANAAGETMKVEFLLDGPTFERAVLSYKPNLERLGIEVSVRTVDASQYENRMRAFDFDMTTDGWGQSLSPGNEQRDLWGSAAADREGSQNTIGIKNPAIDKLIDKVIYAKDREELVAATHALDRVLLWNHYVVPQWTTPEYRFAYWKRLAHPEKLPEYGLDFPDVWWSADAKPPTP</sequence>
<dbReference type="CDD" id="cd08497">
    <property type="entry name" value="MbnE-like"/>
    <property type="match status" value="1"/>
</dbReference>
<protein>
    <submittedName>
        <fullName evidence="6">ABC transporter substrate-binding protein</fullName>
    </submittedName>
</protein>
<dbReference type="KEGG" id="tso:IZ6_27550"/>
<dbReference type="SUPFAM" id="SSF53850">
    <property type="entry name" value="Periplasmic binding protein-like II"/>
    <property type="match status" value="1"/>
</dbReference>
<dbReference type="InterPro" id="IPR030678">
    <property type="entry name" value="Peptide/Ni-bd"/>
</dbReference>
<evidence type="ECO:0000259" key="5">
    <source>
        <dbReference type="Pfam" id="PF00496"/>
    </source>
</evidence>
<reference evidence="6 7" key="1">
    <citation type="submission" date="2020-08" db="EMBL/GenBank/DDBJ databases">
        <title>Genome sequence of Rhizobiales bacterium strain IZ6.</title>
        <authorList>
            <person name="Nakai R."/>
            <person name="Naganuma T."/>
        </authorList>
    </citation>
    <scope>NUCLEOTIDE SEQUENCE [LARGE SCALE GENOMIC DNA]</scope>
    <source>
        <strain evidence="6 7">IZ6</strain>
    </source>
</reference>
<feature type="chain" id="PRO_5027565697" evidence="4">
    <location>
        <begin position="23"/>
        <end position="612"/>
    </location>
</feature>
<evidence type="ECO:0000313" key="7">
    <source>
        <dbReference type="Proteomes" id="UP000515317"/>
    </source>
</evidence>
<dbReference type="InterPro" id="IPR039424">
    <property type="entry name" value="SBP_5"/>
</dbReference>
<gene>
    <name evidence="6" type="ORF">IZ6_27550</name>
</gene>
<comment type="similarity">
    <text evidence="2">Belongs to the bacterial solute-binding protein 5 family.</text>
</comment>
<keyword evidence="3 4" id="KW-0732">Signal</keyword>
<dbReference type="InterPro" id="IPR000914">
    <property type="entry name" value="SBP_5_dom"/>
</dbReference>
<dbReference type="GO" id="GO:0030288">
    <property type="term" value="C:outer membrane-bounded periplasmic space"/>
    <property type="evidence" value="ECO:0007669"/>
    <property type="project" value="TreeGrafter"/>
</dbReference>
<evidence type="ECO:0000256" key="4">
    <source>
        <dbReference type="SAM" id="SignalP"/>
    </source>
</evidence>
<dbReference type="GO" id="GO:0015833">
    <property type="term" value="P:peptide transport"/>
    <property type="evidence" value="ECO:0007669"/>
    <property type="project" value="TreeGrafter"/>
</dbReference>
<evidence type="ECO:0000256" key="1">
    <source>
        <dbReference type="ARBA" id="ARBA00004418"/>
    </source>
</evidence>
<organism evidence="6 7">
    <name type="scientific">Terrihabitans soli</name>
    <dbReference type="NCBI Taxonomy" id="708113"/>
    <lineage>
        <taxon>Bacteria</taxon>
        <taxon>Pseudomonadati</taxon>
        <taxon>Pseudomonadota</taxon>
        <taxon>Alphaproteobacteria</taxon>
        <taxon>Hyphomicrobiales</taxon>
        <taxon>Terrihabitans</taxon>
    </lineage>
</organism>
<dbReference type="GO" id="GO:0043190">
    <property type="term" value="C:ATP-binding cassette (ABC) transporter complex"/>
    <property type="evidence" value="ECO:0007669"/>
    <property type="project" value="InterPro"/>
</dbReference>
<dbReference type="GO" id="GO:0042884">
    <property type="term" value="P:microcin transport"/>
    <property type="evidence" value="ECO:0007669"/>
    <property type="project" value="TreeGrafter"/>
</dbReference>
<dbReference type="Proteomes" id="UP000515317">
    <property type="component" value="Chromosome"/>
</dbReference>
<dbReference type="PANTHER" id="PTHR30290:SF64">
    <property type="entry name" value="ABC TRANSPORTER PERIPLASMIC BINDING PROTEIN"/>
    <property type="match status" value="1"/>
</dbReference>
<dbReference type="Gene3D" id="3.10.105.10">
    <property type="entry name" value="Dipeptide-binding Protein, Domain 3"/>
    <property type="match status" value="1"/>
</dbReference>
<accession>A0A6S6QY88</accession>